<organism evidence="1">
    <name type="scientific">uncultured Woeseiaceae bacterium</name>
    <dbReference type="NCBI Taxonomy" id="1983305"/>
    <lineage>
        <taxon>Bacteria</taxon>
        <taxon>Pseudomonadati</taxon>
        <taxon>Pseudomonadota</taxon>
        <taxon>Gammaproteobacteria</taxon>
        <taxon>Woeseiales</taxon>
        <taxon>Woeseiaceae</taxon>
        <taxon>environmental samples</taxon>
    </lineage>
</organism>
<proteinExistence type="predicted"/>
<gene>
    <name evidence="1" type="ORF">JTBB02_V1_90004</name>
</gene>
<reference evidence="1" key="1">
    <citation type="submission" date="2019-07" db="EMBL/GenBank/DDBJ databases">
        <authorList>
            <person name="Weber M."/>
            <person name="Kostadinov I."/>
            <person name="Kostadinov D I."/>
        </authorList>
    </citation>
    <scope>NUCLEOTIDE SEQUENCE</scope>
    <source>
        <strain evidence="1">Gfbio:sag-sample-b02:053724c1-46a9-4a36-b237-ea2bf867836b</strain>
    </source>
</reference>
<dbReference type="AlphaFoldDB" id="A0A7D9D2B5"/>
<dbReference type="EMBL" id="LR633966">
    <property type="protein sequence ID" value="VUX55003.1"/>
    <property type="molecule type" value="Genomic_DNA"/>
</dbReference>
<protein>
    <submittedName>
        <fullName evidence="1">Uncharacterized protein</fullName>
    </submittedName>
</protein>
<evidence type="ECO:0000313" key="1">
    <source>
        <dbReference type="EMBL" id="VUX55003.1"/>
    </source>
</evidence>
<name>A0A7D9D2B5_9GAMM</name>
<accession>A0A7D9D2B5</accession>
<sequence>MSEYQEPPQVGLSSAAHAKLSRLKDEGHFNEMSDAYRCSVALALAHGAIAGKDTKSNKTTFSVSTLDRDRTLFAITKALRLDEDEAVYRTVERLAEWGVNELSEIADKGEIQFSDLLRNTRQK</sequence>